<dbReference type="InterPro" id="IPR018117">
    <property type="entry name" value="C5_DNA_meth_AS"/>
</dbReference>
<dbReference type="GO" id="GO:0003677">
    <property type="term" value="F:DNA binding"/>
    <property type="evidence" value="ECO:0007669"/>
    <property type="project" value="TreeGrafter"/>
</dbReference>
<organism evidence="8 9">
    <name type="scientific">Ornithinibacillus halophilus</name>
    <dbReference type="NCBI Taxonomy" id="930117"/>
    <lineage>
        <taxon>Bacteria</taxon>
        <taxon>Bacillati</taxon>
        <taxon>Bacillota</taxon>
        <taxon>Bacilli</taxon>
        <taxon>Bacillales</taxon>
        <taxon>Bacillaceae</taxon>
        <taxon>Ornithinibacillus</taxon>
    </lineage>
</organism>
<reference evidence="8 9" key="1">
    <citation type="submission" date="2016-11" db="EMBL/GenBank/DDBJ databases">
        <authorList>
            <person name="Jaros S."/>
            <person name="Januszkiewicz K."/>
            <person name="Wedrychowicz H."/>
        </authorList>
    </citation>
    <scope>NUCLEOTIDE SEQUENCE [LARGE SCALE GENOMIC DNA]</scope>
    <source>
        <strain evidence="8 9">IBRC-M 10683</strain>
    </source>
</reference>
<dbReference type="EC" id="2.1.1.37" evidence="7"/>
<dbReference type="Gene3D" id="3.40.50.150">
    <property type="entry name" value="Vaccinia Virus protein VP39"/>
    <property type="match status" value="1"/>
</dbReference>
<comment type="catalytic activity">
    <reaction evidence="7">
        <text>a 2'-deoxycytidine in DNA + S-adenosyl-L-methionine = a 5-methyl-2'-deoxycytidine in DNA + S-adenosyl-L-homocysteine + H(+)</text>
        <dbReference type="Rhea" id="RHEA:13681"/>
        <dbReference type="Rhea" id="RHEA-COMP:11369"/>
        <dbReference type="Rhea" id="RHEA-COMP:11370"/>
        <dbReference type="ChEBI" id="CHEBI:15378"/>
        <dbReference type="ChEBI" id="CHEBI:57856"/>
        <dbReference type="ChEBI" id="CHEBI:59789"/>
        <dbReference type="ChEBI" id="CHEBI:85452"/>
        <dbReference type="ChEBI" id="CHEBI:85454"/>
        <dbReference type="EC" id="2.1.1.37"/>
    </reaction>
</comment>
<dbReference type="OrthoDB" id="9813719at2"/>
<sequence length="405" mass="46440">MNVIDLFAGAGGFSAGFKRAGYNIILANEIDKQIAYTYQKNFKDTLMINEDIQNLAENFDELVNQNLAENFSNKEEILQGLQNIDVVIGGPPCQGFSMAGGRIRKKNAFLEDPRNYLFKFYFKIIQRFEPKYFVIENVPGMKSLKNGLILEEIINTFEDESNFKNGRYYLTTKVVSADEFGVPQARKRFIIIGSKFAEVDMDMGLKVVKRNMQLIDKKRFEKNTLYDAISDLNYLEHSEGSIEQDYLLEPVSYYQLARRSNSETLYNHIASKHNDIALSRIKQIKPGQNYKDLKDVEKIKSVHSGSYGRLEWNKVAMTITTRFDTPSAGRVIHPERHRALTPREAARIQSFDDDFIFYGNKTSIGTQIGNAVPPLLAEVLGNLIKYDYEMLSKDKKYTELQTVDI</sequence>
<name>A0A1M5G2X5_9BACI</name>
<dbReference type="InterPro" id="IPR029063">
    <property type="entry name" value="SAM-dependent_MTases_sf"/>
</dbReference>
<keyword evidence="4" id="KW-0680">Restriction system</keyword>
<dbReference type="GO" id="GO:0032259">
    <property type="term" value="P:methylation"/>
    <property type="evidence" value="ECO:0007669"/>
    <property type="project" value="UniProtKB-KW"/>
</dbReference>
<dbReference type="PANTHER" id="PTHR10629">
    <property type="entry name" value="CYTOSINE-SPECIFIC METHYLTRANSFERASE"/>
    <property type="match status" value="1"/>
</dbReference>
<keyword evidence="2 5" id="KW-0808">Transferase</keyword>
<evidence type="ECO:0000256" key="4">
    <source>
        <dbReference type="ARBA" id="ARBA00022747"/>
    </source>
</evidence>
<protein>
    <recommendedName>
        <fullName evidence="7">Cytosine-specific methyltransferase</fullName>
        <ecNumber evidence="7">2.1.1.37</ecNumber>
    </recommendedName>
</protein>
<evidence type="ECO:0000313" key="8">
    <source>
        <dbReference type="EMBL" id="SHF98088.1"/>
    </source>
</evidence>
<evidence type="ECO:0000256" key="2">
    <source>
        <dbReference type="ARBA" id="ARBA00022679"/>
    </source>
</evidence>
<dbReference type="InterPro" id="IPR031303">
    <property type="entry name" value="C5_meth_CS"/>
</dbReference>
<dbReference type="Pfam" id="PF00145">
    <property type="entry name" value="DNA_methylase"/>
    <property type="match status" value="1"/>
</dbReference>
<accession>A0A1M5G2X5</accession>
<dbReference type="PANTHER" id="PTHR10629:SF52">
    <property type="entry name" value="DNA (CYTOSINE-5)-METHYLTRANSFERASE 1"/>
    <property type="match status" value="1"/>
</dbReference>
<dbReference type="NCBIfam" id="TIGR00675">
    <property type="entry name" value="dcm"/>
    <property type="match status" value="1"/>
</dbReference>
<dbReference type="InterPro" id="IPR050390">
    <property type="entry name" value="C5-Methyltransferase"/>
</dbReference>
<dbReference type="SUPFAM" id="SSF53335">
    <property type="entry name" value="S-adenosyl-L-methionine-dependent methyltransferases"/>
    <property type="match status" value="1"/>
</dbReference>
<dbReference type="STRING" id="930117.SAMN05216225_101143"/>
<dbReference type="Proteomes" id="UP000183988">
    <property type="component" value="Unassembled WGS sequence"/>
</dbReference>
<evidence type="ECO:0000313" key="9">
    <source>
        <dbReference type="Proteomes" id="UP000183988"/>
    </source>
</evidence>
<evidence type="ECO:0000256" key="3">
    <source>
        <dbReference type="ARBA" id="ARBA00022691"/>
    </source>
</evidence>
<dbReference type="Gene3D" id="3.90.120.10">
    <property type="entry name" value="DNA Methylase, subunit A, domain 2"/>
    <property type="match status" value="1"/>
</dbReference>
<dbReference type="RefSeq" id="WP_072889387.1">
    <property type="nucleotide sequence ID" value="NZ_FQVW01000011.1"/>
</dbReference>
<dbReference type="AlphaFoldDB" id="A0A1M5G2X5"/>
<dbReference type="EMBL" id="FQVW01000011">
    <property type="protein sequence ID" value="SHF98088.1"/>
    <property type="molecule type" value="Genomic_DNA"/>
</dbReference>
<evidence type="ECO:0000256" key="7">
    <source>
        <dbReference type="RuleBase" id="RU000417"/>
    </source>
</evidence>
<proteinExistence type="inferred from homology"/>
<evidence type="ECO:0000256" key="6">
    <source>
        <dbReference type="RuleBase" id="RU000416"/>
    </source>
</evidence>
<evidence type="ECO:0000256" key="5">
    <source>
        <dbReference type="PROSITE-ProRule" id="PRU01016"/>
    </source>
</evidence>
<dbReference type="PROSITE" id="PS00094">
    <property type="entry name" value="C5_MTASE_1"/>
    <property type="match status" value="1"/>
</dbReference>
<dbReference type="InterPro" id="IPR001525">
    <property type="entry name" value="C5_MeTfrase"/>
</dbReference>
<evidence type="ECO:0000256" key="1">
    <source>
        <dbReference type="ARBA" id="ARBA00022603"/>
    </source>
</evidence>
<dbReference type="GO" id="GO:0044027">
    <property type="term" value="P:negative regulation of gene expression via chromosomal CpG island methylation"/>
    <property type="evidence" value="ECO:0007669"/>
    <property type="project" value="TreeGrafter"/>
</dbReference>
<dbReference type="PROSITE" id="PS51679">
    <property type="entry name" value="SAM_MT_C5"/>
    <property type="match status" value="1"/>
</dbReference>
<feature type="active site" evidence="5">
    <location>
        <position position="93"/>
    </location>
</feature>
<keyword evidence="9" id="KW-1185">Reference proteome</keyword>
<dbReference type="PROSITE" id="PS00095">
    <property type="entry name" value="C5_MTASE_2"/>
    <property type="match status" value="1"/>
</dbReference>
<keyword evidence="3 5" id="KW-0949">S-adenosyl-L-methionine</keyword>
<dbReference type="PRINTS" id="PR00105">
    <property type="entry name" value="C5METTRFRASE"/>
</dbReference>
<comment type="similarity">
    <text evidence="5 6">Belongs to the class I-like SAM-binding methyltransferase superfamily. C5-methyltransferase family.</text>
</comment>
<gene>
    <name evidence="8" type="ORF">SAMN05216225_101143</name>
</gene>
<keyword evidence="1 5" id="KW-0489">Methyltransferase</keyword>
<dbReference type="GO" id="GO:0009307">
    <property type="term" value="P:DNA restriction-modification system"/>
    <property type="evidence" value="ECO:0007669"/>
    <property type="project" value="UniProtKB-KW"/>
</dbReference>
<dbReference type="GO" id="GO:0003886">
    <property type="term" value="F:DNA (cytosine-5-)-methyltransferase activity"/>
    <property type="evidence" value="ECO:0007669"/>
    <property type="project" value="UniProtKB-EC"/>
</dbReference>